<protein>
    <submittedName>
        <fullName evidence="2">Uncharacterized protein</fullName>
    </submittedName>
</protein>
<reference evidence="2" key="1">
    <citation type="journal article" date="2015" name="Nature">
        <title>Complex archaea that bridge the gap between prokaryotes and eukaryotes.</title>
        <authorList>
            <person name="Spang A."/>
            <person name="Saw J.H."/>
            <person name="Jorgensen S.L."/>
            <person name="Zaremba-Niedzwiedzka K."/>
            <person name="Martijn J."/>
            <person name="Lind A.E."/>
            <person name="van Eijk R."/>
            <person name="Schleper C."/>
            <person name="Guy L."/>
            <person name="Ettema T.J."/>
        </authorList>
    </citation>
    <scope>NUCLEOTIDE SEQUENCE</scope>
</reference>
<name>A0A0F9BSG9_9ZZZZ</name>
<dbReference type="EMBL" id="LAZR01036416">
    <property type="protein sequence ID" value="KKL24894.1"/>
    <property type="molecule type" value="Genomic_DNA"/>
</dbReference>
<comment type="caution">
    <text evidence="2">The sequence shown here is derived from an EMBL/GenBank/DDBJ whole genome shotgun (WGS) entry which is preliminary data.</text>
</comment>
<gene>
    <name evidence="2" type="ORF">LCGC14_2410780</name>
</gene>
<organism evidence="2">
    <name type="scientific">marine sediment metagenome</name>
    <dbReference type="NCBI Taxonomy" id="412755"/>
    <lineage>
        <taxon>unclassified sequences</taxon>
        <taxon>metagenomes</taxon>
        <taxon>ecological metagenomes</taxon>
    </lineage>
</organism>
<evidence type="ECO:0000313" key="2">
    <source>
        <dbReference type="EMBL" id="KKL24894.1"/>
    </source>
</evidence>
<feature type="compositionally biased region" description="Polar residues" evidence="1">
    <location>
        <begin position="36"/>
        <end position="54"/>
    </location>
</feature>
<evidence type="ECO:0000256" key="1">
    <source>
        <dbReference type="SAM" id="MobiDB-lite"/>
    </source>
</evidence>
<feature type="non-terminal residue" evidence="2">
    <location>
        <position position="1"/>
    </location>
</feature>
<accession>A0A0F9BSG9</accession>
<dbReference type="AlphaFoldDB" id="A0A0F9BSG9"/>
<sequence length="116" mass="12550">RTPSRQADYQAASAVNTGVTQVRAARRLLEDFTDFQSQASSESLDPAQASQPTPTELAKKAATEGSGPSGAVSTQPLIYETDVIELIKTNRAKYQSPSYQTELLAAIKEGRYVKQT</sequence>
<feature type="region of interest" description="Disordered" evidence="1">
    <location>
        <begin position="36"/>
        <end position="74"/>
    </location>
</feature>
<proteinExistence type="predicted"/>